<sequence length="190" mass="18665">MSGRSKSILAAALIAAAPLIASSASAATITGFTGAYDMSNWTISTGGGSVNTSGAPNSIYLVEPNNAVGGATVSVTTTAASTGIFAFDWKVGGSDCGWATSYAIVGGASRGLASNCASGSYNAAVSAGDVIGFSIVTKDGIFGSNTLTISNFSAPQAPKLSAVPLPATGMMLLTGFGAMAGFRRKSKAKA</sequence>
<gene>
    <name evidence="3" type="ORF">GCM10022404_22910</name>
</gene>
<evidence type="ECO:0000256" key="2">
    <source>
        <dbReference type="SAM" id="SignalP"/>
    </source>
</evidence>
<evidence type="ECO:0000313" key="4">
    <source>
        <dbReference type="Proteomes" id="UP001399917"/>
    </source>
</evidence>
<dbReference type="Proteomes" id="UP001399917">
    <property type="component" value="Unassembled WGS sequence"/>
</dbReference>
<dbReference type="InterPro" id="IPR022472">
    <property type="entry name" value="VPLPA-CTERM"/>
</dbReference>
<comment type="caution">
    <text evidence="3">The sequence shown here is derived from an EMBL/GenBank/DDBJ whole genome shotgun (WGS) entry which is preliminary data.</text>
</comment>
<accession>A0ABP7KDV1</accession>
<protein>
    <recommendedName>
        <fullName evidence="5">VPLPA-CTERM protein sorting domain-containing protein</fullName>
    </recommendedName>
</protein>
<keyword evidence="1" id="KW-1133">Transmembrane helix</keyword>
<keyword evidence="4" id="KW-1185">Reference proteome</keyword>
<feature type="transmembrane region" description="Helical" evidence="1">
    <location>
        <begin position="163"/>
        <end position="182"/>
    </location>
</feature>
<keyword evidence="1" id="KW-0472">Membrane</keyword>
<dbReference type="RefSeq" id="WP_344847294.1">
    <property type="nucleotide sequence ID" value="NZ_BAABDF010000007.1"/>
</dbReference>
<keyword evidence="2" id="KW-0732">Signal</keyword>
<dbReference type="EMBL" id="BAABDF010000007">
    <property type="protein sequence ID" value="GAA3872448.1"/>
    <property type="molecule type" value="Genomic_DNA"/>
</dbReference>
<reference evidence="4" key="1">
    <citation type="journal article" date="2019" name="Int. J. Syst. Evol. Microbiol.">
        <title>The Global Catalogue of Microorganisms (GCM) 10K type strain sequencing project: providing services to taxonomists for standard genome sequencing and annotation.</title>
        <authorList>
            <consortium name="The Broad Institute Genomics Platform"/>
            <consortium name="The Broad Institute Genome Sequencing Center for Infectious Disease"/>
            <person name="Wu L."/>
            <person name="Ma J."/>
        </authorList>
    </citation>
    <scope>NUCLEOTIDE SEQUENCE [LARGE SCALE GENOMIC DNA]</scope>
    <source>
        <strain evidence="4">JCM 17190</strain>
    </source>
</reference>
<feature type="chain" id="PRO_5046143806" description="VPLPA-CTERM protein sorting domain-containing protein" evidence="2">
    <location>
        <begin position="27"/>
        <end position="190"/>
    </location>
</feature>
<evidence type="ECO:0000256" key="1">
    <source>
        <dbReference type="SAM" id="Phobius"/>
    </source>
</evidence>
<proteinExistence type="predicted"/>
<organism evidence="3 4">
    <name type="scientific">Celeribacter arenosi</name>
    <dbReference type="NCBI Taxonomy" id="792649"/>
    <lineage>
        <taxon>Bacteria</taxon>
        <taxon>Pseudomonadati</taxon>
        <taxon>Pseudomonadota</taxon>
        <taxon>Alphaproteobacteria</taxon>
        <taxon>Rhodobacterales</taxon>
        <taxon>Roseobacteraceae</taxon>
        <taxon>Celeribacter</taxon>
    </lineage>
</organism>
<evidence type="ECO:0000313" key="3">
    <source>
        <dbReference type="EMBL" id="GAA3872448.1"/>
    </source>
</evidence>
<dbReference type="NCBIfam" id="TIGR03370">
    <property type="entry name" value="VPLPA-CTERM"/>
    <property type="match status" value="1"/>
</dbReference>
<name>A0ABP7KDV1_9RHOB</name>
<keyword evidence="1" id="KW-0812">Transmembrane</keyword>
<feature type="signal peptide" evidence="2">
    <location>
        <begin position="1"/>
        <end position="26"/>
    </location>
</feature>
<evidence type="ECO:0008006" key="5">
    <source>
        <dbReference type="Google" id="ProtNLM"/>
    </source>
</evidence>